<keyword evidence="2" id="KW-1003">Cell membrane</keyword>
<dbReference type="PANTHER" id="PTHR30572:SF4">
    <property type="entry name" value="ABC TRANSPORTER PERMEASE YTRF"/>
    <property type="match status" value="1"/>
</dbReference>
<dbReference type="GO" id="GO:0005886">
    <property type="term" value="C:plasma membrane"/>
    <property type="evidence" value="ECO:0007669"/>
    <property type="project" value="UniProtKB-SubCell"/>
</dbReference>
<feature type="transmembrane region" description="Helical" evidence="7">
    <location>
        <begin position="332"/>
        <end position="365"/>
    </location>
</feature>
<comment type="subcellular location">
    <subcellularLocation>
        <location evidence="1">Cell membrane</location>
        <topology evidence="1">Multi-pass membrane protein</topology>
    </subcellularLocation>
</comment>
<dbReference type="InterPro" id="IPR003838">
    <property type="entry name" value="ABC3_permease_C"/>
</dbReference>
<dbReference type="Pfam" id="PF02687">
    <property type="entry name" value="FtsX"/>
    <property type="match status" value="1"/>
</dbReference>
<dbReference type="InterPro" id="IPR050250">
    <property type="entry name" value="Macrolide_Exporter_MacB"/>
</dbReference>
<feature type="domain" description="ABC3 transporter permease C-terminal" evidence="8">
    <location>
        <begin position="290"/>
        <end position="409"/>
    </location>
</feature>
<evidence type="ECO:0000256" key="3">
    <source>
        <dbReference type="ARBA" id="ARBA00022692"/>
    </source>
</evidence>
<feature type="transmembrane region" description="Helical" evidence="7">
    <location>
        <begin position="280"/>
        <end position="311"/>
    </location>
</feature>
<evidence type="ECO:0000259" key="8">
    <source>
        <dbReference type="Pfam" id="PF02687"/>
    </source>
</evidence>
<dbReference type="PANTHER" id="PTHR30572">
    <property type="entry name" value="MEMBRANE COMPONENT OF TRANSPORTER-RELATED"/>
    <property type="match status" value="1"/>
</dbReference>
<sequence>MTKITNTIKTAVRGISANKSRSGLTILGIVIGITSIMVIASVGQSSKELILGQLSGTGAELVVVRPGREPTGPSDIAGTLFADSLKQRDVEALSRKSNVPHLADIAPALIVPGSVAYQGETYRNAQVIGWSAAFLSKMFDVYPDKGTILDDTDIRSNASVAVIGDKVKRELFGLDDAVGKIITIKNKTFRIVGVYPPKGQVAFFNIDDLVILPYTTARTYLLGIDFYNEVLIRVDQAENVERTVTDVEATMRASHNITDPTKDDFFVVTPEGLISQVGNIIGILTVFLSAVVAISLVVGGIGVMNIMLVSVTERTREIGLRKAVGATERDILTQFILEAVILTGLGGLIGISIGLGLSFLASIIITQVLGLTWPFTIPVLATSLVLIVSGLVGLIFGLYPARQAARKNPIEALRYE</sequence>
<gene>
    <name evidence="10" type="ORF">COV04_02990</name>
</gene>
<evidence type="ECO:0000256" key="1">
    <source>
        <dbReference type="ARBA" id="ARBA00004651"/>
    </source>
</evidence>
<evidence type="ECO:0000313" key="10">
    <source>
        <dbReference type="EMBL" id="PJE75884.1"/>
    </source>
</evidence>
<keyword evidence="5 7" id="KW-0472">Membrane</keyword>
<evidence type="ECO:0000256" key="2">
    <source>
        <dbReference type="ARBA" id="ARBA00022475"/>
    </source>
</evidence>
<dbReference type="EMBL" id="PFET01000009">
    <property type="protein sequence ID" value="PJE75884.1"/>
    <property type="molecule type" value="Genomic_DNA"/>
</dbReference>
<keyword evidence="4 7" id="KW-1133">Transmembrane helix</keyword>
<protein>
    <submittedName>
        <fullName evidence="10">Multidrug ABC transporter substrate-binding protein</fullName>
    </submittedName>
</protein>
<proteinExistence type="inferred from homology"/>
<evidence type="ECO:0000256" key="5">
    <source>
        <dbReference type="ARBA" id="ARBA00023136"/>
    </source>
</evidence>
<evidence type="ECO:0000256" key="6">
    <source>
        <dbReference type="ARBA" id="ARBA00038076"/>
    </source>
</evidence>
<accession>A0A2M8LEL1</accession>
<evidence type="ECO:0000313" key="11">
    <source>
        <dbReference type="Proteomes" id="UP000231152"/>
    </source>
</evidence>
<evidence type="ECO:0000256" key="4">
    <source>
        <dbReference type="ARBA" id="ARBA00022989"/>
    </source>
</evidence>
<feature type="domain" description="MacB-like periplasmic core" evidence="9">
    <location>
        <begin position="22"/>
        <end position="249"/>
    </location>
</feature>
<keyword evidence="3 7" id="KW-0812">Transmembrane</keyword>
<dbReference type="Pfam" id="PF12704">
    <property type="entry name" value="MacB_PCD"/>
    <property type="match status" value="1"/>
</dbReference>
<organism evidence="10 11">
    <name type="scientific">Candidatus Uhrbacteria bacterium CG10_big_fil_rev_8_21_14_0_10_48_11</name>
    <dbReference type="NCBI Taxonomy" id="1975037"/>
    <lineage>
        <taxon>Bacteria</taxon>
        <taxon>Candidatus Uhriibacteriota</taxon>
    </lineage>
</organism>
<dbReference type="AlphaFoldDB" id="A0A2M8LEL1"/>
<comment type="similarity">
    <text evidence="6">Belongs to the ABC-4 integral membrane protein family.</text>
</comment>
<feature type="transmembrane region" description="Helical" evidence="7">
    <location>
        <begin position="23"/>
        <end position="43"/>
    </location>
</feature>
<feature type="transmembrane region" description="Helical" evidence="7">
    <location>
        <begin position="377"/>
        <end position="399"/>
    </location>
</feature>
<name>A0A2M8LEL1_9BACT</name>
<evidence type="ECO:0000259" key="9">
    <source>
        <dbReference type="Pfam" id="PF12704"/>
    </source>
</evidence>
<evidence type="ECO:0000256" key="7">
    <source>
        <dbReference type="SAM" id="Phobius"/>
    </source>
</evidence>
<dbReference type="Proteomes" id="UP000231152">
    <property type="component" value="Unassembled WGS sequence"/>
</dbReference>
<dbReference type="InterPro" id="IPR025857">
    <property type="entry name" value="MacB_PCD"/>
</dbReference>
<reference evidence="10 11" key="1">
    <citation type="submission" date="2017-09" db="EMBL/GenBank/DDBJ databases">
        <title>Depth-based differentiation of microbial function through sediment-hosted aquifers and enrichment of novel symbionts in the deep terrestrial subsurface.</title>
        <authorList>
            <person name="Probst A.J."/>
            <person name="Ladd B."/>
            <person name="Jarett J.K."/>
            <person name="Geller-Mcgrath D.E."/>
            <person name="Sieber C.M."/>
            <person name="Emerson J.B."/>
            <person name="Anantharaman K."/>
            <person name="Thomas B.C."/>
            <person name="Malmstrom R."/>
            <person name="Stieglmeier M."/>
            <person name="Klingl A."/>
            <person name="Woyke T."/>
            <person name="Ryan C.M."/>
            <person name="Banfield J.F."/>
        </authorList>
    </citation>
    <scope>NUCLEOTIDE SEQUENCE [LARGE SCALE GENOMIC DNA]</scope>
    <source>
        <strain evidence="10">CG10_big_fil_rev_8_21_14_0_10_48_11</strain>
    </source>
</reference>
<dbReference type="GO" id="GO:0022857">
    <property type="term" value="F:transmembrane transporter activity"/>
    <property type="evidence" value="ECO:0007669"/>
    <property type="project" value="TreeGrafter"/>
</dbReference>
<comment type="caution">
    <text evidence="10">The sequence shown here is derived from an EMBL/GenBank/DDBJ whole genome shotgun (WGS) entry which is preliminary data.</text>
</comment>